<dbReference type="InterPro" id="IPR004843">
    <property type="entry name" value="Calcineurin-like_PHP"/>
</dbReference>
<evidence type="ECO:0000259" key="1">
    <source>
        <dbReference type="Pfam" id="PF00149"/>
    </source>
</evidence>
<accession>A0ABQ6FQA8</accession>
<evidence type="ECO:0000313" key="3">
    <source>
        <dbReference type="Proteomes" id="UP001344906"/>
    </source>
</evidence>
<organism evidence="2 3">
    <name type="scientific">Dictyobacter halimunensis</name>
    <dbReference type="NCBI Taxonomy" id="3026934"/>
    <lineage>
        <taxon>Bacteria</taxon>
        <taxon>Bacillati</taxon>
        <taxon>Chloroflexota</taxon>
        <taxon>Ktedonobacteria</taxon>
        <taxon>Ktedonobacterales</taxon>
        <taxon>Dictyobacteraceae</taxon>
        <taxon>Dictyobacter</taxon>
    </lineage>
</organism>
<sequence length="286" mass="32786">MKVYAISDLHLGVPVNRQALAELPFYPEDWLIVAGDVGETTEHLHYALSILTARFARVIWTPGNHDLWTIPSSGENAFAGEEKYRALVAICRSYNVATPEDPYPVWPGSDESTVLAPLFLLYDYSFRPAHVPMEQAVAWAEESGVVCNDEFILHSTPYSSRSEWCRVRTAYTEKRLASLPPTSSIVLINHFPLRQEFARVKNIPRFSLWCGTTQTENWHTRFPVTVVVYGHVHVRATDYRDGVRFEEVSLGYQQNWQREKGVRAYLREILPGPQAPTNVTETQWYR</sequence>
<gene>
    <name evidence="2" type="ORF">KDH_14700</name>
</gene>
<dbReference type="PANTHER" id="PTHR36492:SF2">
    <property type="entry name" value="[ACYL-CARRIER-PROTEIN] PHOSPHODIESTERASE PPTH"/>
    <property type="match status" value="1"/>
</dbReference>
<feature type="domain" description="Calcineurin-like phosphoesterase" evidence="1">
    <location>
        <begin position="1"/>
        <end position="234"/>
    </location>
</feature>
<protein>
    <submittedName>
        <fullName evidence="2">Metallophosphoesterase</fullName>
    </submittedName>
</protein>
<dbReference type="Gene3D" id="3.60.21.10">
    <property type="match status" value="1"/>
</dbReference>
<dbReference type="SUPFAM" id="SSF56300">
    <property type="entry name" value="Metallo-dependent phosphatases"/>
    <property type="match status" value="1"/>
</dbReference>
<dbReference type="EMBL" id="BSRI01000001">
    <property type="protein sequence ID" value="GLV54623.1"/>
    <property type="molecule type" value="Genomic_DNA"/>
</dbReference>
<dbReference type="RefSeq" id="WP_338248300.1">
    <property type="nucleotide sequence ID" value="NZ_BSRI01000001.1"/>
</dbReference>
<dbReference type="PANTHER" id="PTHR36492">
    <property type="match status" value="1"/>
</dbReference>
<dbReference type="Pfam" id="PF00149">
    <property type="entry name" value="Metallophos"/>
    <property type="match status" value="1"/>
</dbReference>
<evidence type="ECO:0000313" key="2">
    <source>
        <dbReference type="EMBL" id="GLV54623.1"/>
    </source>
</evidence>
<dbReference type="Proteomes" id="UP001344906">
    <property type="component" value="Unassembled WGS sequence"/>
</dbReference>
<dbReference type="InterPro" id="IPR052963">
    <property type="entry name" value="Pantetheine_PDE"/>
</dbReference>
<keyword evidence="3" id="KW-1185">Reference proteome</keyword>
<dbReference type="InterPro" id="IPR029052">
    <property type="entry name" value="Metallo-depent_PP-like"/>
</dbReference>
<name>A0ABQ6FQA8_9CHLR</name>
<reference evidence="2 3" key="1">
    <citation type="submission" date="2023-02" db="EMBL/GenBank/DDBJ databases">
        <title>Dictyobacter halimunensis sp. nov., a new member of the class Ktedonobacteria from forest soil in a geothermal area.</title>
        <authorList>
            <person name="Rachmania M.K."/>
            <person name="Ningsih F."/>
            <person name="Sakai Y."/>
            <person name="Yabe S."/>
            <person name="Yokota A."/>
            <person name="Sjamsuridzal W."/>
        </authorList>
    </citation>
    <scope>NUCLEOTIDE SEQUENCE [LARGE SCALE GENOMIC DNA]</scope>
    <source>
        <strain evidence="2 3">S3.2.2.5</strain>
    </source>
</reference>
<dbReference type="CDD" id="cd00838">
    <property type="entry name" value="MPP_superfamily"/>
    <property type="match status" value="1"/>
</dbReference>
<proteinExistence type="predicted"/>
<comment type="caution">
    <text evidence="2">The sequence shown here is derived from an EMBL/GenBank/DDBJ whole genome shotgun (WGS) entry which is preliminary data.</text>
</comment>